<proteinExistence type="predicted"/>
<accession>A0A9N9JT75</accession>
<protein>
    <submittedName>
        <fullName evidence="1">15148_t:CDS:1</fullName>
    </submittedName>
</protein>
<evidence type="ECO:0000313" key="2">
    <source>
        <dbReference type="Proteomes" id="UP000789405"/>
    </source>
</evidence>
<dbReference type="Proteomes" id="UP000789405">
    <property type="component" value="Unassembled WGS sequence"/>
</dbReference>
<evidence type="ECO:0000313" key="1">
    <source>
        <dbReference type="EMBL" id="CAG8792947.1"/>
    </source>
</evidence>
<feature type="non-terminal residue" evidence="1">
    <location>
        <position position="1"/>
    </location>
</feature>
<name>A0A9N9JT75_9GLOM</name>
<gene>
    <name evidence="1" type="ORF">DERYTH_LOCUS21793</name>
</gene>
<sequence>SVDFWRPETRSFIFSFPNGETIDNAILSRINPYYTKYAMFIRKIGGPEFGSHDFYMSDEFDSKYGVRCRKTYYLKKIRDSEESFAVDEYELFRLVRK</sequence>
<organism evidence="1 2">
    <name type="scientific">Dentiscutata erythropus</name>
    <dbReference type="NCBI Taxonomy" id="1348616"/>
    <lineage>
        <taxon>Eukaryota</taxon>
        <taxon>Fungi</taxon>
        <taxon>Fungi incertae sedis</taxon>
        <taxon>Mucoromycota</taxon>
        <taxon>Glomeromycotina</taxon>
        <taxon>Glomeromycetes</taxon>
        <taxon>Diversisporales</taxon>
        <taxon>Gigasporaceae</taxon>
        <taxon>Dentiscutata</taxon>
    </lineage>
</organism>
<keyword evidence="2" id="KW-1185">Reference proteome</keyword>
<dbReference type="EMBL" id="CAJVPY010028610">
    <property type="protein sequence ID" value="CAG8792947.1"/>
    <property type="molecule type" value="Genomic_DNA"/>
</dbReference>
<dbReference type="AlphaFoldDB" id="A0A9N9JT75"/>
<reference evidence="1" key="1">
    <citation type="submission" date="2021-06" db="EMBL/GenBank/DDBJ databases">
        <authorList>
            <person name="Kallberg Y."/>
            <person name="Tangrot J."/>
            <person name="Rosling A."/>
        </authorList>
    </citation>
    <scope>NUCLEOTIDE SEQUENCE</scope>
    <source>
        <strain evidence="1">MA453B</strain>
    </source>
</reference>
<dbReference type="OrthoDB" id="298084at2759"/>
<comment type="caution">
    <text evidence="1">The sequence shown here is derived from an EMBL/GenBank/DDBJ whole genome shotgun (WGS) entry which is preliminary data.</text>
</comment>